<comment type="caution">
    <text evidence="1">The sequence shown here is derived from an EMBL/GenBank/DDBJ whole genome shotgun (WGS) entry which is preliminary data.</text>
</comment>
<sequence>MFKRSDGEVIMKIYLFSVLVLSLSACAEKEPDITAILAQDAFAESYCDSGSVDYYDRSFASMITRHQIHISQLKGQLSTKNINQLNQAISEFSDTWASLIDSRNRSCKQNAICMYQNGQQGDKPELADQHCAKTLFEYDLTRLQLVEFYAEIERLEIHFN</sequence>
<evidence type="ECO:0000313" key="1">
    <source>
        <dbReference type="EMBL" id="PSU19093.1"/>
    </source>
</evidence>
<evidence type="ECO:0008006" key="3">
    <source>
        <dbReference type="Google" id="ProtNLM"/>
    </source>
</evidence>
<reference evidence="1 2" key="1">
    <citation type="submission" date="2018-03" db="EMBL/GenBank/DDBJ databases">
        <title>Whole genome sequencing of Histamine producing bacteria.</title>
        <authorList>
            <person name="Butler K."/>
        </authorList>
    </citation>
    <scope>NUCLEOTIDE SEQUENCE [LARGE SCALE GENOMIC DNA]</scope>
    <source>
        <strain evidence="1 2">BT-6</strain>
    </source>
</reference>
<name>A0ABD6X894_PHODM</name>
<dbReference type="AlphaFoldDB" id="A0ABD6X894"/>
<proteinExistence type="predicted"/>
<evidence type="ECO:0000313" key="2">
    <source>
        <dbReference type="Proteomes" id="UP000241404"/>
    </source>
</evidence>
<dbReference type="EMBL" id="PYMM01000001">
    <property type="protein sequence ID" value="PSU19093.1"/>
    <property type="molecule type" value="Genomic_DNA"/>
</dbReference>
<dbReference type="Proteomes" id="UP000241404">
    <property type="component" value="Unassembled WGS sequence"/>
</dbReference>
<accession>A0ABD6X894</accession>
<protein>
    <recommendedName>
        <fullName evidence="3">Lysozyme inhibitor LprI N-terminal domain-containing protein</fullName>
    </recommendedName>
</protein>
<dbReference type="PROSITE" id="PS51257">
    <property type="entry name" value="PROKAR_LIPOPROTEIN"/>
    <property type="match status" value="1"/>
</dbReference>
<gene>
    <name evidence="1" type="ORF">CTM90_03740</name>
</gene>
<organism evidence="1 2">
    <name type="scientific">Photobacterium damselae</name>
    <dbReference type="NCBI Taxonomy" id="38293"/>
    <lineage>
        <taxon>Bacteria</taxon>
        <taxon>Pseudomonadati</taxon>
        <taxon>Pseudomonadota</taxon>
        <taxon>Gammaproteobacteria</taxon>
        <taxon>Vibrionales</taxon>
        <taxon>Vibrionaceae</taxon>
        <taxon>Photobacterium</taxon>
    </lineage>
</organism>